<evidence type="ECO:0000259" key="7">
    <source>
        <dbReference type="PROSITE" id="PS51019"/>
    </source>
</evidence>
<dbReference type="Pfam" id="PF02014">
    <property type="entry name" value="Reeler"/>
    <property type="match status" value="1"/>
</dbReference>
<dbReference type="InterPro" id="IPR036383">
    <property type="entry name" value="TSP1_rpt_sf"/>
</dbReference>
<dbReference type="InterPro" id="IPR002861">
    <property type="entry name" value="Reeler_dom"/>
</dbReference>
<dbReference type="CDD" id="cd08544">
    <property type="entry name" value="Reeler"/>
    <property type="match status" value="1"/>
</dbReference>
<dbReference type="PROSITE" id="PS50092">
    <property type="entry name" value="TSP1"/>
    <property type="match status" value="2"/>
</dbReference>
<dbReference type="NCBIfam" id="NF038123">
    <property type="entry name" value="NF038123_dom"/>
    <property type="match status" value="1"/>
</dbReference>
<feature type="domain" description="Reelin" evidence="7">
    <location>
        <begin position="1"/>
        <end position="110"/>
    </location>
</feature>
<evidence type="ECO:0000256" key="3">
    <source>
        <dbReference type="ARBA" id="ARBA00022530"/>
    </source>
</evidence>
<dbReference type="Gene3D" id="2.60.40.4060">
    <property type="entry name" value="Reeler domain"/>
    <property type="match status" value="1"/>
</dbReference>
<dbReference type="Gene3D" id="2.20.100.10">
    <property type="entry name" value="Thrombospondin type-1 (TSP1) repeat"/>
    <property type="match status" value="3"/>
</dbReference>
<evidence type="ECO:0000256" key="1">
    <source>
        <dbReference type="ARBA" id="ARBA00004498"/>
    </source>
</evidence>
<evidence type="ECO:0000256" key="5">
    <source>
        <dbReference type="ARBA" id="ARBA00022889"/>
    </source>
</evidence>
<accession>A0ABQ9K5R8</accession>
<gene>
    <name evidence="9" type="ORF">NQ317_007822</name>
</gene>
<keyword evidence="4" id="KW-0677">Repeat</keyword>
<dbReference type="InterPro" id="IPR042307">
    <property type="entry name" value="Reeler_sf"/>
</dbReference>
<dbReference type="PANTHER" id="PTHR11311">
    <property type="entry name" value="SPONDIN"/>
    <property type="match status" value="1"/>
</dbReference>
<proteinExistence type="predicted"/>
<name>A0ABQ9K5R8_9CUCU</name>
<protein>
    <recommendedName>
        <fullName evidence="2">Spondin-1</fullName>
    </recommendedName>
    <alternativeName>
        <fullName evidence="6">F-spondin</fullName>
    </alternativeName>
</protein>
<dbReference type="InterPro" id="IPR051418">
    <property type="entry name" value="Spondin/Thrombospondin_T1"/>
</dbReference>
<reference evidence="9" key="1">
    <citation type="journal article" date="2023" name="Insect Mol. Biol.">
        <title>Genome sequencing provides insights into the evolution of gene families encoding plant cell wall-degrading enzymes in longhorned beetles.</title>
        <authorList>
            <person name="Shin N.R."/>
            <person name="Okamura Y."/>
            <person name="Kirsch R."/>
            <person name="Pauchet Y."/>
        </authorList>
    </citation>
    <scope>NUCLEOTIDE SEQUENCE</scope>
    <source>
        <strain evidence="9">MMC_N1</strain>
    </source>
</reference>
<dbReference type="Proteomes" id="UP001162164">
    <property type="component" value="Unassembled WGS sequence"/>
</dbReference>
<dbReference type="EMBL" id="JAPWTJ010000022">
    <property type="protein sequence ID" value="KAJ8984953.1"/>
    <property type="molecule type" value="Genomic_DNA"/>
</dbReference>
<feature type="non-terminal residue" evidence="9">
    <location>
        <position position="477"/>
    </location>
</feature>
<evidence type="ECO:0000313" key="9">
    <source>
        <dbReference type="EMBL" id="KAJ8984953.1"/>
    </source>
</evidence>
<keyword evidence="10" id="KW-1185">Reference proteome</keyword>
<keyword evidence="3" id="KW-0272">Extracellular matrix</keyword>
<evidence type="ECO:0000256" key="6">
    <source>
        <dbReference type="ARBA" id="ARBA00030964"/>
    </source>
</evidence>
<evidence type="ECO:0000256" key="4">
    <source>
        <dbReference type="ARBA" id="ARBA00022737"/>
    </source>
</evidence>
<comment type="subcellular location">
    <subcellularLocation>
        <location evidence="1">Secreted</location>
        <location evidence="1">Extracellular space</location>
        <location evidence="1">Extracellular matrix</location>
    </subcellularLocation>
</comment>
<dbReference type="PROSITE" id="PS51020">
    <property type="entry name" value="SPONDIN"/>
    <property type="match status" value="1"/>
</dbReference>
<dbReference type="InterPro" id="IPR038678">
    <property type="entry name" value="Spondin_N_sf"/>
</dbReference>
<dbReference type="PROSITE" id="PS51019">
    <property type="entry name" value="REELIN"/>
    <property type="match status" value="1"/>
</dbReference>
<organism evidence="9 10">
    <name type="scientific">Molorchus minor</name>
    <dbReference type="NCBI Taxonomy" id="1323400"/>
    <lineage>
        <taxon>Eukaryota</taxon>
        <taxon>Metazoa</taxon>
        <taxon>Ecdysozoa</taxon>
        <taxon>Arthropoda</taxon>
        <taxon>Hexapoda</taxon>
        <taxon>Insecta</taxon>
        <taxon>Pterygota</taxon>
        <taxon>Neoptera</taxon>
        <taxon>Endopterygota</taxon>
        <taxon>Coleoptera</taxon>
        <taxon>Polyphaga</taxon>
        <taxon>Cucujiformia</taxon>
        <taxon>Chrysomeloidea</taxon>
        <taxon>Cerambycidae</taxon>
        <taxon>Lamiinae</taxon>
        <taxon>Monochamini</taxon>
        <taxon>Molorchus</taxon>
    </lineage>
</organism>
<dbReference type="InterPro" id="IPR000884">
    <property type="entry name" value="TSP1_rpt"/>
</dbReference>
<evidence type="ECO:0000259" key="8">
    <source>
        <dbReference type="PROSITE" id="PS51020"/>
    </source>
</evidence>
<dbReference type="SUPFAM" id="SSF82895">
    <property type="entry name" value="TSP-1 type 1 repeat"/>
    <property type="match status" value="2"/>
</dbReference>
<feature type="domain" description="Spondin" evidence="8">
    <location>
        <begin position="1"/>
        <end position="231"/>
    </location>
</feature>
<sequence length="477" mass="53934">MQWPQVPFVNFILTVQSLEEGNENNEVGNFELIDESLTSFSTECTDTVVETSMIPKTEIQVFWTAPPKGSGCVAIKASVVEAVDNWFSEDGDLTRILCEDTSVDENLTPRVLTYCCACPEAKYEREHIRTIIKARGLQYPNITRSTYAVFRVDNKNHLVSLVSKIIPSPDWVVGVSNLELCREDCTWLESITLNLYPWDVGVNDGLKYTSWEPADYQSPIRRITANNPNNPESPFYDKDGKEMSPIAKLHLTRQRIYEKTCDGTGASEHGDCVTTEWTDWSPCSVKCGEGLRYRHRRLRDPNEENICDIPLFEHEVCFGVSDSCHTKTGEEEAASPETDGEDAVKTEMKKIEEIEEDSNCPDTEWGDWTDCSVTCGRGYRSRVRKRKDDADTVTDEDAEDCFKPETEECNISCETEEENRGSAFTTLDTDSIVVSQGPDGEVIDCEVSQWSRWSSCQLSDEEESCGEGYKTKSREIL</sequence>
<dbReference type="Gene3D" id="2.60.40.2130">
    <property type="entry name" value="F-spondin domain"/>
    <property type="match status" value="1"/>
</dbReference>
<dbReference type="Pfam" id="PF06468">
    <property type="entry name" value="Spond_N"/>
    <property type="match status" value="1"/>
</dbReference>
<keyword evidence="5" id="KW-0130">Cell adhesion</keyword>
<dbReference type="InterPro" id="IPR009465">
    <property type="entry name" value="Spondin_N"/>
</dbReference>
<dbReference type="Pfam" id="PF00090">
    <property type="entry name" value="TSP_1"/>
    <property type="match status" value="2"/>
</dbReference>
<dbReference type="SMART" id="SM00209">
    <property type="entry name" value="TSP1"/>
    <property type="match status" value="2"/>
</dbReference>
<evidence type="ECO:0000313" key="10">
    <source>
        <dbReference type="Proteomes" id="UP001162164"/>
    </source>
</evidence>
<keyword evidence="3" id="KW-0964">Secreted</keyword>
<dbReference type="PANTHER" id="PTHR11311:SF16">
    <property type="entry name" value="SPONDIN-1"/>
    <property type="match status" value="1"/>
</dbReference>
<evidence type="ECO:0000256" key="2">
    <source>
        <dbReference type="ARBA" id="ARBA00019594"/>
    </source>
</evidence>
<comment type="caution">
    <text evidence="9">The sequence shown here is derived from an EMBL/GenBank/DDBJ whole genome shotgun (WGS) entry which is preliminary data.</text>
</comment>